<reference evidence="2" key="1">
    <citation type="submission" date="2020-05" db="EMBL/GenBank/DDBJ databases">
        <title>Mycena genomes resolve the evolution of fungal bioluminescence.</title>
        <authorList>
            <person name="Tsai I.J."/>
        </authorList>
    </citation>
    <scope>NUCLEOTIDE SEQUENCE</scope>
    <source>
        <strain evidence="2">160909Yilan</strain>
    </source>
</reference>
<sequence length="184" mass="21185">MSPSAVYYGSSIPLYIHVSLYDLSISSSFLIIILVLTLFADNSNPEPLQVEKVATNQRGGFFSCAQVPHWIYRHAWRRLARRGLTRRDIRKRKLSAHLHSDLGSDLGSEPAEYYQFTSRLWDFSHSSTIYRKCPYVVHCPPFTYADSLDQYYSMARSNPAFYQYKIMVITPSPITNFQGHGLYA</sequence>
<evidence type="ECO:0000256" key="1">
    <source>
        <dbReference type="SAM" id="Phobius"/>
    </source>
</evidence>
<keyword evidence="1" id="KW-0472">Membrane</keyword>
<proteinExistence type="predicted"/>
<name>A0A8H6YVR1_9AGAR</name>
<gene>
    <name evidence="2" type="ORF">MSAN_00864000</name>
</gene>
<evidence type="ECO:0000313" key="3">
    <source>
        <dbReference type="Proteomes" id="UP000623467"/>
    </source>
</evidence>
<organism evidence="2 3">
    <name type="scientific">Mycena sanguinolenta</name>
    <dbReference type="NCBI Taxonomy" id="230812"/>
    <lineage>
        <taxon>Eukaryota</taxon>
        <taxon>Fungi</taxon>
        <taxon>Dikarya</taxon>
        <taxon>Basidiomycota</taxon>
        <taxon>Agaricomycotina</taxon>
        <taxon>Agaricomycetes</taxon>
        <taxon>Agaricomycetidae</taxon>
        <taxon>Agaricales</taxon>
        <taxon>Marasmiineae</taxon>
        <taxon>Mycenaceae</taxon>
        <taxon>Mycena</taxon>
    </lineage>
</organism>
<evidence type="ECO:0000313" key="2">
    <source>
        <dbReference type="EMBL" id="KAF7367983.1"/>
    </source>
</evidence>
<protein>
    <submittedName>
        <fullName evidence="2">Uncharacterized protein</fullName>
    </submittedName>
</protein>
<keyword evidence="1" id="KW-0812">Transmembrane</keyword>
<dbReference type="AlphaFoldDB" id="A0A8H6YVR1"/>
<keyword evidence="3" id="KW-1185">Reference proteome</keyword>
<feature type="transmembrane region" description="Helical" evidence="1">
    <location>
        <begin position="20"/>
        <end position="40"/>
    </location>
</feature>
<keyword evidence="1" id="KW-1133">Transmembrane helix</keyword>
<dbReference type="Proteomes" id="UP000623467">
    <property type="component" value="Unassembled WGS sequence"/>
</dbReference>
<accession>A0A8H6YVR1</accession>
<dbReference type="EMBL" id="JACAZH010000005">
    <property type="protein sequence ID" value="KAF7367983.1"/>
    <property type="molecule type" value="Genomic_DNA"/>
</dbReference>
<comment type="caution">
    <text evidence="2">The sequence shown here is derived from an EMBL/GenBank/DDBJ whole genome shotgun (WGS) entry which is preliminary data.</text>
</comment>